<evidence type="ECO:0000259" key="2">
    <source>
        <dbReference type="Pfam" id="PF00296"/>
    </source>
</evidence>
<protein>
    <submittedName>
        <fullName evidence="3">Flavin-dependent oxidoreductase, luciferase family (Includes alkanesulfonate monooxygenase SsuD and methylene tetrahydromethanopterin reductase)</fullName>
    </submittedName>
</protein>
<evidence type="ECO:0000256" key="1">
    <source>
        <dbReference type="ARBA" id="ARBA00023002"/>
    </source>
</evidence>
<dbReference type="AlphaFoldDB" id="A0A1H6G681"/>
<dbReference type="RefSeq" id="WP_090508332.1">
    <property type="nucleotide sequence ID" value="NZ_FNWL01000006.1"/>
</dbReference>
<keyword evidence="1" id="KW-0560">Oxidoreductase</keyword>
<dbReference type="GO" id="GO:0004497">
    <property type="term" value="F:monooxygenase activity"/>
    <property type="evidence" value="ECO:0007669"/>
    <property type="project" value="UniProtKB-KW"/>
</dbReference>
<dbReference type="Gene3D" id="3.20.20.30">
    <property type="entry name" value="Luciferase-like domain"/>
    <property type="match status" value="1"/>
</dbReference>
<dbReference type="PANTHER" id="PTHR43244:SF1">
    <property type="entry name" value="5,10-METHYLENETETRAHYDROMETHANOPTERIN REDUCTASE"/>
    <property type="match status" value="1"/>
</dbReference>
<dbReference type="GO" id="GO:0016705">
    <property type="term" value="F:oxidoreductase activity, acting on paired donors, with incorporation or reduction of molecular oxygen"/>
    <property type="evidence" value="ECO:0007669"/>
    <property type="project" value="InterPro"/>
</dbReference>
<dbReference type="Proteomes" id="UP000199112">
    <property type="component" value="Unassembled WGS sequence"/>
</dbReference>
<feature type="domain" description="Luciferase-like" evidence="2">
    <location>
        <begin position="3"/>
        <end position="304"/>
    </location>
</feature>
<dbReference type="InterPro" id="IPR050564">
    <property type="entry name" value="F420-G6PD/mer"/>
</dbReference>
<proteinExistence type="predicted"/>
<accession>A0A1H6G681</accession>
<dbReference type="PANTHER" id="PTHR43244">
    <property type="match status" value="1"/>
</dbReference>
<dbReference type="SUPFAM" id="SSF51679">
    <property type="entry name" value="Bacterial luciferase-like"/>
    <property type="match status" value="1"/>
</dbReference>
<evidence type="ECO:0000313" key="4">
    <source>
        <dbReference type="Proteomes" id="UP000199112"/>
    </source>
</evidence>
<gene>
    <name evidence="3" type="ORF">SAMN04487967_3598</name>
</gene>
<keyword evidence="4" id="KW-1185">Reference proteome</keyword>
<dbReference type="InterPro" id="IPR011251">
    <property type="entry name" value="Luciferase-like_dom"/>
</dbReference>
<dbReference type="Pfam" id="PF00296">
    <property type="entry name" value="Bac_luciferase"/>
    <property type="match status" value="1"/>
</dbReference>
<sequence length="333" mass="36087">MTEFGFVLPDEFSHVPLDQTLEFARRADEAGLHSVWKQEASGTNGVATLAAISQCTSTVRIGTGVASVFSRSPSLLGMSAATLQGLSNGRALLGIGVSSPPLVERWHGCEFDHPLRRLRETIEIVRQVTAGGTVEYHGEVFDVGPYTMALETNEDVPVFNAAIGDANRALTGEFADGWLPAFLPRSTFSAFVDDVRESARTAGRDPDEITVAPWIPTAIDDDPDRAERRVRYLLAQEMAMGYNEQLDEHGFGDAPDRAHDLFRDGDREAAVAAISDQMVDELTVSGTESDVRDQFDRYAHGGADLIIAMPSMEASVPELETVVDVLGELSDST</sequence>
<dbReference type="OrthoDB" id="167712at2157"/>
<dbReference type="InterPro" id="IPR036661">
    <property type="entry name" value="Luciferase-like_sf"/>
</dbReference>
<organism evidence="3 4">
    <name type="scientific">Natronorubrum sediminis</name>
    <dbReference type="NCBI Taxonomy" id="640943"/>
    <lineage>
        <taxon>Archaea</taxon>
        <taxon>Methanobacteriati</taxon>
        <taxon>Methanobacteriota</taxon>
        <taxon>Stenosarchaea group</taxon>
        <taxon>Halobacteria</taxon>
        <taxon>Halobacteriales</taxon>
        <taxon>Natrialbaceae</taxon>
        <taxon>Natronorubrum</taxon>
    </lineage>
</organism>
<evidence type="ECO:0000313" key="3">
    <source>
        <dbReference type="EMBL" id="SEH18072.1"/>
    </source>
</evidence>
<reference evidence="4" key="1">
    <citation type="submission" date="2016-10" db="EMBL/GenBank/DDBJ databases">
        <authorList>
            <person name="Varghese N."/>
            <person name="Submissions S."/>
        </authorList>
    </citation>
    <scope>NUCLEOTIDE SEQUENCE [LARGE SCALE GENOMIC DNA]</scope>
    <source>
        <strain evidence="4">CGMCC 1.8981</strain>
    </source>
</reference>
<dbReference type="EMBL" id="FNWL01000006">
    <property type="protein sequence ID" value="SEH18072.1"/>
    <property type="molecule type" value="Genomic_DNA"/>
</dbReference>
<name>A0A1H6G681_9EURY</name>
<keyword evidence="3" id="KW-0503">Monooxygenase</keyword>
<dbReference type="CDD" id="cd01097">
    <property type="entry name" value="Tetrahydromethanopterin_reductase"/>
    <property type="match status" value="1"/>
</dbReference>